<keyword evidence="2" id="KW-1185">Reference proteome</keyword>
<gene>
    <name evidence="1" type="ORF">EH105704_05_01260</name>
</gene>
<proteinExistence type="predicted"/>
<dbReference type="EMBL" id="BAFF01000005">
    <property type="protein sequence ID" value="GAB52120.1"/>
    <property type="molecule type" value="Genomic_DNA"/>
</dbReference>
<comment type="caution">
    <text evidence="1">The sequence shown here is derived from an EMBL/GenBank/DDBJ whole genome shotgun (WGS) entry which is preliminary data.</text>
</comment>
<protein>
    <submittedName>
        <fullName evidence="1">Uncharacterized protein</fullName>
    </submittedName>
</protein>
<organism evidence="1 2">
    <name type="scientific">Atlantibacter hermannii NBRC 105704</name>
    <dbReference type="NCBI Taxonomy" id="1115512"/>
    <lineage>
        <taxon>Bacteria</taxon>
        <taxon>Pseudomonadati</taxon>
        <taxon>Pseudomonadota</taxon>
        <taxon>Gammaproteobacteria</taxon>
        <taxon>Enterobacterales</taxon>
        <taxon>Enterobacteriaceae</taxon>
        <taxon>Atlantibacter</taxon>
    </lineage>
</organism>
<name>H5V2B2_ATLHE</name>
<reference evidence="1 2" key="1">
    <citation type="submission" date="2012-02" db="EMBL/GenBank/DDBJ databases">
        <title>Whole genome shotgun sequence of Escherichia hermannii NBRC 105704.</title>
        <authorList>
            <person name="Yoshida I."/>
            <person name="Hosoyama A."/>
            <person name="Tsuchikane K."/>
            <person name="Katsumata H."/>
            <person name="Yamazaki S."/>
            <person name="Fujita N."/>
        </authorList>
    </citation>
    <scope>NUCLEOTIDE SEQUENCE [LARGE SCALE GENOMIC DNA]</scope>
    <source>
        <strain evidence="1 2">NBRC 105704</strain>
    </source>
</reference>
<accession>H5V2B2</accession>
<sequence length="61" mass="6916">MDMHIEGPFAFYQKPSAKSKKNRQRTDGKMLAWIDLFPVIIKVVAAEHFAVTQMAPCHNGN</sequence>
<dbReference type="AlphaFoldDB" id="H5V2B2"/>
<dbReference type="Proteomes" id="UP000010297">
    <property type="component" value="Unassembled WGS sequence"/>
</dbReference>
<dbReference type="RefSeq" id="WP_002435697.1">
    <property type="nucleotide sequence ID" value="NZ_BAFF01000005.1"/>
</dbReference>
<dbReference type="GeneID" id="92828497"/>
<evidence type="ECO:0000313" key="1">
    <source>
        <dbReference type="EMBL" id="GAB52120.1"/>
    </source>
</evidence>
<evidence type="ECO:0000313" key="2">
    <source>
        <dbReference type="Proteomes" id="UP000010297"/>
    </source>
</evidence>